<accession>A0ABQ9V2I2</accession>
<comment type="similarity">
    <text evidence="1 7">Belongs to the phospholipase B-like family.</text>
</comment>
<sequence length="200" mass="22110">MVKAWSCAGTVQEGNALRKMRLEGTEVQDLIHPPGNGQPLGFPKQGSAHGRPFSDHLHPISLLGLSGMVVVADKTSELYQKTYWASYNIPSFETVFNASGLQTLVAQYGDWFSYDGSPRAQIFRRNQSLVHDIESMVRLMRYNDYLHDPLSLCKACNPQPNGENAISARSDLNPANGSYPFEALRQRSHGGIDVKVPPPP</sequence>
<dbReference type="InterPro" id="IPR007000">
    <property type="entry name" value="PLipase_B-like"/>
</dbReference>
<evidence type="ECO:0000313" key="9">
    <source>
        <dbReference type="Proteomes" id="UP001266305"/>
    </source>
</evidence>
<keyword evidence="5 7" id="KW-0443">Lipid metabolism</keyword>
<keyword evidence="9" id="KW-1185">Reference proteome</keyword>
<gene>
    <name evidence="8" type="primary">PLBD2</name>
    <name evidence="8" type="ORF">P7K49_020319</name>
</gene>
<evidence type="ECO:0000256" key="6">
    <source>
        <dbReference type="ARBA" id="ARBA00023180"/>
    </source>
</evidence>
<proteinExistence type="inferred from homology"/>
<keyword evidence="6" id="KW-0325">Glycoprotein</keyword>
<evidence type="ECO:0000256" key="7">
    <source>
        <dbReference type="RuleBase" id="RU364138"/>
    </source>
</evidence>
<dbReference type="EMBL" id="JASSZA010000009">
    <property type="protein sequence ID" value="KAK2102652.1"/>
    <property type="molecule type" value="Genomic_DNA"/>
</dbReference>
<evidence type="ECO:0000256" key="4">
    <source>
        <dbReference type="ARBA" id="ARBA00022963"/>
    </source>
</evidence>
<keyword evidence="3 7" id="KW-0378">Hydrolase</keyword>
<comment type="caution">
    <text evidence="8">The sequence shown here is derived from an EMBL/GenBank/DDBJ whole genome shotgun (WGS) entry which is preliminary data.</text>
</comment>
<evidence type="ECO:0000256" key="3">
    <source>
        <dbReference type="ARBA" id="ARBA00022801"/>
    </source>
</evidence>
<dbReference type="PANTHER" id="PTHR12370:SF3">
    <property type="entry name" value="PHOSPHOLIPASE B-LIKE 2-RELATED"/>
    <property type="match status" value="1"/>
</dbReference>
<dbReference type="EC" id="3.1.1.-" evidence="7"/>
<protein>
    <recommendedName>
        <fullName evidence="7">Phospholipase B-like</fullName>
        <ecNumber evidence="7">3.1.1.-</ecNumber>
    </recommendedName>
</protein>
<dbReference type="PANTHER" id="PTHR12370">
    <property type="entry name" value="PHOSPHOLIPASE B-RELATED"/>
    <property type="match status" value="1"/>
</dbReference>
<evidence type="ECO:0000256" key="5">
    <source>
        <dbReference type="ARBA" id="ARBA00023098"/>
    </source>
</evidence>
<dbReference type="Proteomes" id="UP001266305">
    <property type="component" value="Unassembled WGS sequence"/>
</dbReference>
<keyword evidence="2" id="KW-0732">Signal</keyword>
<comment type="function">
    <text evidence="7">Putative phospholipase.</text>
</comment>
<evidence type="ECO:0000256" key="1">
    <source>
        <dbReference type="ARBA" id="ARBA00007835"/>
    </source>
</evidence>
<reference evidence="8 9" key="1">
    <citation type="submission" date="2023-05" db="EMBL/GenBank/DDBJ databases">
        <title>B98-5 Cell Line De Novo Hybrid Assembly: An Optical Mapping Approach.</title>
        <authorList>
            <person name="Kananen K."/>
            <person name="Auerbach J.A."/>
            <person name="Kautto E."/>
            <person name="Blachly J.S."/>
        </authorList>
    </citation>
    <scope>NUCLEOTIDE SEQUENCE [LARGE SCALE GENOMIC DNA]</scope>
    <source>
        <strain evidence="8">B95-8</strain>
        <tissue evidence="8">Cell line</tissue>
    </source>
</reference>
<dbReference type="Gene3D" id="3.60.60.30">
    <property type="match status" value="1"/>
</dbReference>
<organism evidence="8 9">
    <name type="scientific">Saguinus oedipus</name>
    <name type="common">Cotton-top tamarin</name>
    <name type="synonym">Oedipomidas oedipus</name>
    <dbReference type="NCBI Taxonomy" id="9490"/>
    <lineage>
        <taxon>Eukaryota</taxon>
        <taxon>Metazoa</taxon>
        <taxon>Chordata</taxon>
        <taxon>Craniata</taxon>
        <taxon>Vertebrata</taxon>
        <taxon>Euteleostomi</taxon>
        <taxon>Mammalia</taxon>
        <taxon>Eutheria</taxon>
        <taxon>Euarchontoglires</taxon>
        <taxon>Primates</taxon>
        <taxon>Haplorrhini</taxon>
        <taxon>Platyrrhini</taxon>
        <taxon>Cebidae</taxon>
        <taxon>Callitrichinae</taxon>
        <taxon>Saguinus</taxon>
    </lineage>
</organism>
<evidence type="ECO:0000313" key="8">
    <source>
        <dbReference type="EMBL" id="KAK2102652.1"/>
    </source>
</evidence>
<name>A0ABQ9V2I2_SAGOE</name>
<keyword evidence="4 7" id="KW-0442">Lipid degradation</keyword>
<evidence type="ECO:0000256" key="2">
    <source>
        <dbReference type="ARBA" id="ARBA00022729"/>
    </source>
</evidence>
<dbReference type="Pfam" id="PF04916">
    <property type="entry name" value="Phospholip_B"/>
    <property type="match status" value="1"/>
</dbReference>